<dbReference type="GO" id="GO:0005737">
    <property type="term" value="C:cytoplasm"/>
    <property type="evidence" value="ECO:0007669"/>
    <property type="project" value="TreeGrafter"/>
</dbReference>
<dbReference type="PANTHER" id="PTHR11638:SF189">
    <property type="entry name" value="CLP R DOMAIN-CONTAINING PROTEIN"/>
    <property type="match status" value="1"/>
</dbReference>
<dbReference type="CDD" id="cd00009">
    <property type="entry name" value="AAA"/>
    <property type="match status" value="1"/>
</dbReference>
<dbReference type="OrthoDB" id="47330at2759"/>
<dbReference type="InterPro" id="IPR027417">
    <property type="entry name" value="P-loop_NTPase"/>
</dbReference>
<dbReference type="GO" id="GO:0016887">
    <property type="term" value="F:ATP hydrolysis activity"/>
    <property type="evidence" value="ECO:0007669"/>
    <property type="project" value="InterPro"/>
</dbReference>
<keyword evidence="2" id="KW-0067">ATP-binding</keyword>
<dbReference type="EMBL" id="KK914317">
    <property type="protein sequence ID" value="KDP41844.1"/>
    <property type="molecule type" value="Genomic_DNA"/>
</dbReference>
<reference evidence="4 5" key="1">
    <citation type="journal article" date="2014" name="PLoS ONE">
        <title>Global Analysis of Gene Expression Profiles in Physic Nut (Jatropha curcas L.) Seedlings Exposed to Salt Stress.</title>
        <authorList>
            <person name="Zhang L."/>
            <person name="Zhang C."/>
            <person name="Wu P."/>
            <person name="Chen Y."/>
            <person name="Li M."/>
            <person name="Jiang H."/>
            <person name="Wu G."/>
        </authorList>
    </citation>
    <scope>NUCLEOTIDE SEQUENCE [LARGE SCALE GENOMIC DNA]</scope>
    <source>
        <strain evidence="5">cv. GZQX0401</strain>
        <tissue evidence="4">Young leaves</tissue>
    </source>
</reference>
<evidence type="ECO:0000313" key="4">
    <source>
        <dbReference type="EMBL" id="KDP41844.1"/>
    </source>
</evidence>
<dbReference type="InterPro" id="IPR003593">
    <property type="entry name" value="AAA+_ATPase"/>
</dbReference>
<evidence type="ECO:0000256" key="2">
    <source>
        <dbReference type="ARBA" id="ARBA00022840"/>
    </source>
</evidence>
<dbReference type="Proteomes" id="UP000027138">
    <property type="component" value="Unassembled WGS sequence"/>
</dbReference>
<dbReference type="Gene3D" id="3.40.50.300">
    <property type="entry name" value="P-loop containing nucleotide triphosphate hydrolases"/>
    <property type="match status" value="1"/>
</dbReference>
<gene>
    <name evidence="4" type="ORF">JCGZ_26862</name>
</gene>
<dbReference type="GO" id="GO:0034605">
    <property type="term" value="P:cellular response to heat"/>
    <property type="evidence" value="ECO:0007669"/>
    <property type="project" value="TreeGrafter"/>
</dbReference>
<evidence type="ECO:0000259" key="3">
    <source>
        <dbReference type="SMART" id="SM00382"/>
    </source>
</evidence>
<organism evidence="4 5">
    <name type="scientific">Jatropha curcas</name>
    <name type="common">Barbados nut</name>
    <dbReference type="NCBI Taxonomy" id="180498"/>
    <lineage>
        <taxon>Eukaryota</taxon>
        <taxon>Viridiplantae</taxon>
        <taxon>Streptophyta</taxon>
        <taxon>Embryophyta</taxon>
        <taxon>Tracheophyta</taxon>
        <taxon>Spermatophyta</taxon>
        <taxon>Magnoliopsida</taxon>
        <taxon>eudicotyledons</taxon>
        <taxon>Gunneridae</taxon>
        <taxon>Pentapetalae</taxon>
        <taxon>rosids</taxon>
        <taxon>fabids</taxon>
        <taxon>Malpighiales</taxon>
        <taxon>Euphorbiaceae</taxon>
        <taxon>Crotonoideae</taxon>
        <taxon>Jatropheae</taxon>
        <taxon>Jatropha</taxon>
    </lineage>
</organism>
<dbReference type="PANTHER" id="PTHR11638">
    <property type="entry name" value="ATP-DEPENDENT CLP PROTEASE"/>
    <property type="match status" value="1"/>
</dbReference>
<dbReference type="STRING" id="180498.A0A067LCM2"/>
<accession>A0A067LCM2</accession>
<evidence type="ECO:0000256" key="1">
    <source>
        <dbReference type="ARBA" id="ARBA00022741"/>
    </source>
</evidence>
<keyword evidence="1" id="KW-0547">Nucleotide-binding</keyword>
<dbReference type="Pfam" id="PF17871">
    <property type="entry name" value="AAA_lid_9"/>
    <property type="match status" value="1"/>
</dbReference>
<protein>
    <recommendedName>
        <fullName evidence="3">AAA+ ATPase domain-containing protein</fullName>
    </recommendedName>
</protein>
<dbReference type="InterPro" id="IPR041546">
    <property type="entry name" value="ClpA/ClpB_AAA_lid"/>
</dbReference>
<dbReference type="GO" id="GO:0005524">
    <property type="term" value="F:ATP binding"/>
    <property type="evidence" value="ECO:0007669"/>
    <property type="project" value="UniProtKB-KW"/>
</dbReference>
<dbReference type="Pfam" id="PF00004">
    <property type="entry name" value="AAA"/>
    <property type="match status" value="1"/>
</dbReference>
<sequence length="256" mass="28091">MWSSDIRIKMRDECVMDLTEMAEEGLLDTLIGRQDEIERVMQILCKTRKNNPCLIGVPGVGKTVIVRGLANQIATSIVPPELVEKRVLALDLRQMIVGTSNTDEFERTLIEAVDGCGKARNIVLFISELHTLVAAGAGSKAGDGANILKEAIERGGLQPSIEEAIEILKAMCPKHEAHHKVTYETDALVAAVRLSKKYTRDRFLPDSAIDLIDEAGARFQLQKLKLPLSEPVITVKDIKHVISMGTGIAVEVLNMN</sequence>
<evidence type="ECO:0000313" key="5">
    <source>
        <dbReference type="Proteomes" id="UP000027138"/>
    </source>
</evidence>
<dbReference type="InterPro" id="IPR003959">
    <property type="entry name" value="ATPase_AAA_core"/>
</dbReference>
<dbReference type="SMART" id="SM00382">
    <property type="entry name" value="AAA"/>
    <property type="match status" value="1"/>
</dbReference>
<dbReference type="AlphaFoldDB" id="A0A067LCM2"/>
<proteinExistence type="predicted"/>
<dbReference type="SUPFAM" id="SSF52540">
    <property type="entry name" value="P-loop containing nucleoside triphosphate hydrolases"/>
    <property type="match status" value="1"/>
</dbReference>
<dbReference type="InterPro" id="IPR050130">
    <property type="entry name" value="ClpA_ClpB"/>
</dbReference>
<feature type="domain" description="AAA+ ATPase" evidence="3">
    <location>
        <begin position="48"/>
        <end position="213"/>
    </location>
</feature>
<keyword evidence="5" id="KW-1185">Reference proteome</keyword>
<name>A0A067LCM2_JATCU</name>